<name>A0A9N9UVV7_9HYPO</name>
<evidence type="ECO:0000313" key="2">
    <source>
        <dbReference type="Proteomes" id="UP000754883"/>
    </source>
</evidence>
<sequence length="75" mass="8474">MPLLKSNSKNYSYLASDGDSTMALIGTGGDYAKLESEKIPSQGQTATPEFELQRARKVDKPVYHKNWEARYYATR</sequence>
<evidence type="ECO:0000313" key="1">
    <source>
        <dbReference type="EMBL" id="CAG9998299.1"/>
    </source>
</evidence>
<dbReference type="EMBL" id="CABFNO020001546">
    <property type="protein sequence ID" value="CAG9998299.1"/>
    <property type="molecule type" value="Genomic_DNA"/>
</dbReference>
<dbReference type="AlphaFoldDB" id="A0A9N9UVV7"/>
<reference evidence="2" key="1">
    <citation type="submission" date="2019-06" db="EMBL/GenBank/DDBJ databases">
        <authorList>
            <person name="Broberg M."/>
        </authorList>
    </citation>
    <scope>NUCLEOTIDE SEQUENCE [LARGE SCALE GENOMIC DNA]</scope>
</reference>
<keyword evidence="2" id="KW-1185">Reference proteome</keyword>
<comment type="caution">
    <text evidence="1">The sequence shown here is derived from an EMBL/GenBank/DDBJ whole genome shotgun (WGS) entry which is preliminary data.</text>
</comment>
<dbReference type="Proteomes" id="UP000754883">
    <property type="component" value="Unassembled WGS sequence"/>
</dbReference>
<protein>
    <submittedName>
        <fullName evidence="1">Uncharacterized protein</fullName>
    </submittedName>
</protein>
<accession>A0A9N9UVV7</accession>
<gene>
    <name evidence="1" type="ORF">CBYS24578_00003595</name>
</gene>
<reference evidence="1 2" key="2">
    <citation type="submission" date="2021-10" db="EMBL/GenBank/DDBJ databases">
        <authorList>
            <person name="Piombo E."/>
        </authorList>
    </citation>
    <scope>NUCLEOTIDE SEQUENCE [LARGE SCALE GENOMIC DNA]</scope>
</reference>
<organism evidence="1 2">
    <name type="scientific">Clonostachys byssicola</name>
    <dbReference type="NCBI Taxonomy" id="160290"/>
    <lineage>
        <taxon>Eukaryota</taxon>
        <taxon>Fungi</taxon>
        <taxon>Dikarya</taxon>
        <taxon>Ascomycota</taxon>
        <taxon>Pezizomycotina</taxon>
        <taxon>Sordariomycetes</taxon>
        <taxon>Hypocreomycetidae</taxon>
        <taxon>Hypocreales</taxon>
        <taxon>Bionectriaceae</taxon>
        <taxon>Clonostachys</taxon>
    </lineage>
</organism>
<proteinExistence type="predicted"/>